<accession>A0A6L2MTJ6</accession>
<sequence>MGIEDIASWDLDNSTWGGWGEFWSLGLFRVMANKGRLGVESFNSVKSLKSKDSKSKNRVLKNTNDKRSSAHVWNMSSSICLSLLMKNVLLVMLCLEILSRTQMIMEMIHVKFDELTAMASEYNNSESGINSTNFKDSSEDSVSVPSKTYMDNIFVPLYEEYYSMSPPEVSDISATNTHDNEDTSSSSSIIIEEDEAPQILSLSVEQVASEPNTLVLNDNADEFVQEDVKEHNKNVFYNPLQTLVFEEVESSSTYQDPSNMHEFHQTYRFTNK</sequence>
<protein>
    <submittedName>
        <fullName evidence="1">Uncharacterized protein</fullName>
    </submittedName>
</protein>
<name>A0A6L2MTJ6_TANCI</name>
<comment type="caution">
    <text evidence="1">The sequence shown here is derived from an EMBL/GenBank/DDBJ whole genome shotgun (WGS) entry which is preliminary data.</text>
</comment>
<dbReference type="AlphaFoldDB" id="A0A6L2MTJ6"/>
<proteinExistence type="predicted"/>
<dbReference type="EMBL" id="BKCJ010007132">
    <property type="protein sequence ID" value="GEU75695.1"/>
    <property type="molecule type" value="Genomic_DNA"/>
</dbReference>
<evidence type="ECO:0000313" key="1">
    <source>
        <dbReference type="EMBL" id="GEU75695.1"/>
    </source>
</evidence>
<gene>
    <name evidence="1" type="ORF">Tci_047673</name>
</gene>
<organism evidence="1">
    <name type="scientific">Tanacetum cinerariifolium</name>
    <name type="common">Dalmatian daisy</name>
    <name type="synonym">Chrysanthemum cinerariifolium</name>
    <dbReference type="NCBI Taxonomy" id="118510"/>
    <lineage>
        <taxon>Eukaryota</taxon>
        <taxon>Viridiplantae</taxon>
        <taxon>Streptophyta</taxon>
        <taxon>Embryophyta</taxon>
        <taxon>Tracheophyta</taxon>
        <taxon>Spermatophyta</taxon>
        <taxon>Magnoliopsida</taxon>
        <taxon>eudicotyledons</taxon>
        <taxon>Gunneridae</taxon>
        <taxon>Pentapetalae</taxon>
        <taxon>asterids</taxon>
        <taxon>campanulids</taxon>
        <taxon>Asterales</taxon>
        <taxon>Asteraceae</taxon>
        <taxon>Asteroideae</taxon>
        <taxon>Anthemideae</taxon>
        <taxon>Anthemidinae</taxon>
        <taxon>Tanacetum</taxon>
    </lineage>
</organism>
<reference evidence="1" key="1">
    <citation type="journal article" date="2019" name="Sci. Rep.">
        <title>Draft genome of Tanacetum cinerariifolium, the natural source of mosquito coil.</title>
        <authorList>
            <person name="Yamashiro T."/>
            <person name="Shiraishi A."/>
            <person name="Satake H."/>
            <person name="Nakayama K."/>
        </authorList>
    </citation>
    <scope>NUCLEOTIDE SEQUENCE</scope>
</reference>